<gene>
    <name evidence="4" type="ORF">CRE_17635</name>
</gene>
<dbReference type="EMBL" id="DS268751">
    <property type="protein sequence ID" value="EFP01103.1"/>
    <property type="molecule type" value="Genomic_DNA"/>
</dbReference>
<reference evidence="4" key="1">
    <citation type="submission" date="2007-07" db="EMBL/GenBank/DDBJ databases">
        <title>PCAP assembly of the Caenorhabditis remanei genome.</title>
        <authorList>
            <consortium name="The Caenorhabditis remanei Sequencing Consortium"/>
            <person name="Wilson R.K."/>
        </authorList>
    </citation>
    <scope>NUCLEOTIDE SEQUENCE [LARGE SCALE GENOMIC DNA]</scope>
    <source>
        <strain evidence="4">PB4641</strain>
    </source>
</reference>
<keyword evidence="2" id="KW-0812">Transmembrane</keyword>
<keyword evidence="2" id="KW-0472">Membrane</keyword>
<feature type="chain" id="PRO_5003178786" description="Receptor L-domain domain-containing protein" evidence="3">
    <location>
        <begin position="23"/>
        <end position="289"/>
    </location>
</feature>
<feature type="signal peptide" evidence="3">
    <location>
        <begin position="1"/>
        <end position="22"/>
    </location>
</feature>
<dbReference type="SUPFAM" id="SSF52058">
    <property type="entry name" value="L domain-like"/>
    <property type="match status" value="1"/>
</dbReference>
<dbReference type="OrthoDB" id="5906856at2759"/>
<organism evidence="5">
    <name type="scientific">Caenorhabditis remanei</name>
    <name type="common">Caenorhabditis vulgaris</name>
    <dbReference type="NCBI Taxonomy" id="31234"/>
    <lineage>
        <taxon>Eukaryota</taxon>
        <taxon>Metazoa</taxon>
        <taxon>Ecdysozoa</taxon>
        <taxon>Nematoda</taxon>
        <taxon>Chromadorea</taxon>
        <taxon>Rhabditida</taxon>
        <taxon>Rhabditina</taxon>
        <taxon>Rhabditomorpha</taxon>
        <taxon>Rhabditoidea</taxon>
        <taxon>Rhabditidae</taxon>
        <taxon>Peloderinae</taxon>
        <taxon>Caenorhabditis</taxon>
    </lineage>
</organism>
<dbReference type="PANTHER" id="PTHR21662:SF54">
    <property type="entry name" value="PEPTIDASE_M1 DOMAIN-CONTAINING PROTEIN-RELATED"/>
    <property type="match status" value="1"/>
</dbReference>
<feature type="region of interest" description="Disordered" evidence="1">
    <location>
        <begin position="235"/>
        <end position="289"/>
    </location>
</feature>
<keyword evidence="3" id="KW-0732">Signal</keyword>
<evidence type="ECO:0000256" key="2">
    <source>
        <dbReference type="SAM" id="Phobius"/>
    </source>
</evidence>
<dbReference type="InParanoid" id="E3NJP6"/>
<name>E3NJP6_CAERE</name>
<proteinExistence type="predicted"/>
<dbReference type="HOGENOM" id="CLU_076970_0_0_1"/>
<keyword evidence="5" id="KW-1185">Reference proteome</keyword>
<evidence type="ECO:0000256" key="1">
    <source>
        <dbReference type="SAM" id="MobiDB-lite"/>
    </source>
</evidence>
<dbReference type="AlphaFoldDB" id="E3NJP6"/>
<feature type="transmembrane region" description="Helical" evidence="2">
    <location>
        <begin position="198"/>
        <end position="221"/>
    </location>
</feature>
<dbReference type="eggNOG" id="ENOG502TJ1J">
    <property type="taxonomic scope" value="Eukaryota"/>
</dbReference>
<protein>
    <recommendedName>
        <fullName evidence="6">Receptor L-domain domain-containing protein</fullName>
    </recommendedName>
</protein>
<evidence type="ECO:0008006" key="6">
    <source>
        <dbReference type="Google" id="ProtNLM"/>
    </source>
</evidence>
<evidence type="ECO:0000313" key="4">
    <source>
        <dbReference type="EMBL" id="EFP01103.1"/>
    </source>
</evidence>
<dbReference type="Proteomes" id="UP000008281">
    <property type="component" value="Unassembled WGS sequence"/>
</dbReference>
<dbReference type="InterPro" id="IPR053079">
    <property type="entry name" value="SPS2_domain"/>
</dbReference>
<feature type="compositionally biased region" description="Low complexity" evidence="1">
    <location>
        <begin position="246"/>
        <end position="283"/>
    </location>
</feature>
<dbReference type="PANTHER" id="PTHR21662">
    <property type="entry name" value="RECEPTOR PROTEIN-TYROSINE KINASE"/>
    <property type="match status" value="1"/>
</dbReference>
<accession>E3NJP6</accession>
<evidence type="ECO:0000313" key="5">
    <source>
        <dbReference type="Proteomes" id="UP000008281"/>
    </source>
</evidence>
<keyword evidence="2" id="KW-1133">Transmembrane helix</keyword>
<sequence>MFNMNSMLLMLSSLFILQGVSGDKTCSGNEVQNLDNGCTKIDKNPLVFRGNLDEKIVREKVQNIKYIVSGIEVIETELETFDYLKHVERIQNSNGPAMLFKKNKNLKRLNFTSLGELKGKDKQKVRNSNIFNQNLLFQDIVFENDHFAQAFSKEADSFDDFMKLELIARKSNLRSKACSNEFYQFINQKESSDSKKTWTIIMIIAGVIFTIMDLFFTWIFVKECCARRKNKAKKRNKVKENVPVDTTTPSASTTPSGSTTPSATSTPSGSTTSIASTAPPATIETPRDK</sequence>
<evidence type="ECO:0000256" key="3">
    <source>
        <dbReference type="SAM" id="SignalP"/>
    </source>
</evidence>